<feature type="compositionally biased region" description="Acidic residues" evidence="1">
    <location>
        <begin position="95"/>
        <end position="105"/>
    </location>
</feature>
<dbReference type="EMBL" id="SRLO01022148">
    <property type="protein sequence ID" value="TNN22507.1"/>
    <property type="molecule type" value="Genomic_DNA"/>
</dbReference>
<accession>A0A4Z2E1A4</accession>
<comment type="caution">
    <text evidence="2">The sequence shown here is derived from an EMBL/GenBank/DDBJ whole genome shotgun (WGS) entry which is preliminary data.</text>
</comment>
<reference evidence="2 3" key="1">
    <citation type="submission" date="2019-03" db="EMBL/GenBank/DDBJ databases">
        <title>First draft genome of Liparis tanakae, snailfish: a comprehensive survey of snailfish specific genes.</title>
        <authorList>
            <person name="Kim W."/>
            <person name="Song I."/>
            <person name="Jeong J.-H."/>
            <person name="Kim D."/>
            <person name="Kim S."/>
            <person name="Ryu S."/>
            <person name="Song J.Y."/>
            <person name="Lee S.K."/>
        </authorList>
    </citation>
    <scope>NUCLEOTIDE SEQUENCE [LARGE SCALE GENOMIC DNA]</scope>
    <source>
        <tissue evidence="2">Muscle</tissue>
    </source>
</reference>
<feature type="region of interest" description="Disordered" evidence="1">
    <location>
        <begin position="82"/>
        <end position="117"/>
    </location>
</feature>
<evidence type="ECO:0000313" key="3">
    <source>
        <dbReference type="Proteomes" id="UP000314294"/>
    </source>
</evidence>
<sequence>MPTTVHRCILLMGACQGSEHLCFGPNNSQPIRNTVHVHCQSLPSPTRYTMTSGTRITQVGELISPSVFVLTVYHLFLSVRHGEQRDRKAMGAEETGLDEEEEEEPQSQRPAGGRLSL</sequence>
<keyword evidence="3" id="KW-1185">Reference proteome</keyword>
<dbReference type="AlphaFoldDB" id="A0A4Z2E1A4"/>
<name>A0A4Z2E1A4_9TELE</name>
<organism evidence="2 3">
    <name type="scientific">Liparis tanakae</name>
    <name type="common">Tanaka's snailfish</name>
    <dbReference type="NCBI Taxonomy" id="230148"/>
    <lineage>
        <taxon>Eukaryota</taxon>
        <taxon>Metazoa</taxon>
        <taxon>Chordata</taxon>
        <taxon>Craniata</taxon>
        <taxon>Vertebrata</taxon>
        <taxon>Euteleostomi</taxon>
        <taxon>Actinopterygii</taxon>
        <taxon>Neopterygii</taxon>
        <taxon>Teleostei</taxon>
        <taxon>Neoteleostei</taxon>
        <taxon>Acanthomorphata</taxon>
        <taxon>Eupercaria</taxon>
        <taxon>Perciformes</taxon>
        <taxon>Cottioidei</taxon>
        <taxon>Cottales</taxon>
        <taxon>Liparidae</taxon>
        <taxon>Liparis</taxon>
    </lineage>
</organism>
<feature type="compositionally biased region" description="Basic and acidic residues" evidence="1">
    <location>
        <begin position="82"/>
        <end position="91"/>
    </location>
</feature>
<evidence type="ECO:0000313" key="2">
    <source>
        <dbReference type="EMBL" id="TNN22507.1"/>
    </source>
</evidence>
<protein>
    <submittedName>
        <fullName evidence="2">Uncharacterized protein</fullName>
    </submittedName>
</protein>
<dbReference type="Proteomes" id="UP000314294">
    <property type="component" value="Unassembled WGS sequence"/>
</dbReference>
<gene>
    <name evidence="2" type="ORF">EYF80_067380</name>
</gene>
<evidence type="ECO:0000256" key="1">
    <source>
        <dbReference type="SAM" id="MobiDB-lite"/>
    </source>
</evidence>
<proteinExistence type="predicted"/>